<keyword evidence="2 7" id="KW-0349">Heme</keyword>
<dbReference type="GO" id="GO:0005506">
    <property type="term" value="F:iron ion binding"/>
    <property type="evidence" value="ECO:0007669"/>
    <property type="project" value="InterPro"/>
</dbReference>
<evidence type="ECO:0000256" key="3">
    <source>
        <dbReference type="ARBA" id="ARBA00022723"/>
    </source>
</evidence>
<evidence type="ECO:0000256" key="2">
    <source>
        <dbReference type="ARBA" id="ARBA00022617"/>
    </source>
</evidence>
<dbReference type="PANTHER" id="PTHR46696:SF1">
    <property type="entry name" value="CYTOCHROME P450 YJIB-RELATED"/>
    <property type="match status" value="1"/>
</dbReference>
<reference evidence="8 9" key="1">
    <citation type="submission" date="2020-05" db="EMBL/GenBank/DDBJ databases">
        <title>MicrobeNet Type strains.</title>
        <authorList>
            <person name="Nicholson A.C."/>
        </authorList>
    </citation>
    <scope>NUCLEOTIDE SEQUENCE [LARGE SCALE GENOMIC DNA]</scope>
    <source>
        <strain evidence="8 9">JCM 3224</strain>
    </source>
</reference>
<dbReference type="SUPFAM" id="SSF48264">
    <property type="entry name" value="Cytochrome P450"/>
    <property type="match status" value="1"/>
</dbReference>
<evidence type="ECO:0000256" key="6">
    <source>
        <dbReference type="ARBA" id="ARBA00023033"/>
    </source>
</evidence>
<dbReference type="InterPro" id="IPR036396">
    <property type="entry name" value="Cyt_P450_sf"/>
</dbReference>
<gene>
    <name evidence="8" type="ORF">HLB23_00545</name>
</gene>
<dbReference type="PANTHER" id="PTHR46696">
    <property type="entry name" value="P450, PUTATIVE (EUROFUNG)-RELATED"/>
    <property type="match status" value="1"/>
</dbReference>
<proteinExistence type="inferred from homology"/>
<dbReference type="AlphaFoldDB" id="A0A849BW82"/>
<evidence type="ECO:0000313" key="8">
    <source>
        <dbReference type="EMBL" id="NNH68385.1"/>
    </source>
</evidence>
<dbReference type="GO" id="GO:0016705">
    <property type="term" value="F:oxidoreductase activity, acting on paired donors, with incorporation or reduction of molecular oxygen"/>
    <property type="evidence" value="ECO:0007669"/>
    <property type="project" value="InterPro"/>
</dbReference>
<evidence type="ECO:0000256" key="5">
    <source>
        <dbReference type="ARBA" id="ARBA00023004"/>
    </source>
</evidence>
<protein>
    <submittedName>
        <fullName evidence="8">Cytochrome P450</fullName>
    </submittedName>
</protein>
<dbReference type="InterPro" id="IPR017972">
    <property type="entry name" value="Cyt_P450_CS"/>
</dbReference>
<evidence type="ECO:0000256" key="7">
    <source>
        <dbReference type="RuleBase" id="RU000461"/>
    </source>
</evidence>
<dbReference type="InterPro" id="IPR002397">
    <property type="entry name" value="Cyt_P450_B"/>
</dbReference>
<dbReference type="GO" id="GO:0020037">
    <property type="term" value="F:heme binding"/>
    <property type="evidence" value="ECO:0007669"/>
    <property type="project" value="InterPro"/>
</dbReference>
<dbReference type="RefSeq" id="WP_084521237.1">
    <property type="nucleotide sequence ID" value="NZ_JABELX010000001.1"/>
</dbReference>
<dbReference type="GO" id="GO:0004497">
    <property type="term" value="F:monooxygenase activity"/>
    <property type="evidence" value="ECO:0007669"/>
    <property type="project" value="UniProtKB-KW"/>
</dbReference>
<dbReference type="InterPro" id="IPR001128">
    <property type="entry name" value="Cyt_P450"/>
</dbReference>
<organism evidence="8 9">
    <name type="scientific">Nocardia uniformis</name>
    <dbReference type="NCBI Taxonomy" id="53432"/>
    <lineage>
        <taxon>Bacteria</taxon>
        <taxon>Bacillati</taxon>
        <taxon>Actinomycetota</taxon>
        <taxon>Actinomycetes</taxon>
        <taxon>Mycobacteriales</taxon>
        <taxon>Nocardiaceae</taxon>
        <taxon>Nocardia</taxon>
    </lineage>
</organism>
<dbReference type="PRINTS" id="PR00385">
    <property type="entry name" value="P450"/>
</dbReference>
<keyword evidence="4 7" id="KW-0560">Oxidoreductase</keyword>
<comment type="caution">
    <text evidence="8">The sequence shown here is derived from an EMBL/GenBank/DDBJ whole genome shotgun (WGS) entry which is preliminary data.</text>
</comment>
<dbReference type="PROSITE" id="PS00086">
    <property type="entry name" value="CYTOCHROME_P450"/>
    <property type="match status" value="1"/>
</dbReference>
<dbReference type="Pfam" id="PF00067">
    <property type="entry name" value="p450"/>
    <property type="match status" value="1"/>
</dbReference>
<keyword evidence="9" id="KW-1185">Reference proteome</keyword>
<sequence length="452" mass="49453">MSEHSEATMNTAASALVPEPNIGGAGMGAARSAREISDLQAFSTDPYAAMQRLYRDNGPISLLGTAPMRFWLTLGTEACEFILANSHLFSWERAFSALAPLTGSAALLVNDGDRHRHLRKLVAPAFTARRVADHHATVTRHVETAVAGWARGDIVDVYNALRPALRLATVESLFGVSAMARSDGLDDWLHDIHRAIDTDVLGGTLERGSGSPIWRRALLARSSVHRWVVAEIERRGTRAEPGADVLGVLLRGVDGTRLTDDEITDQLVSLLEAGAETTAAQLSWTLYCTLRDRAVWTGITAALADRPPAEELDHIVSETMRLYPATAVISRTVATEFTLAGQRFAPGDLLIFSPFHTHRLPSVWPDPERFEPRRWDPGSEWYRRPAPFEFLPFGGGPHRCIGAGFATMAVKAAFVAVARRIDGEVLTTDARPHGLIGMHPRDGISVRIDEKR</sequence>
<evidence type="ECO:0000256" key="4">
    <source>
        <dbReference type="ARBA" id="ARBA00023002"/>
    </source>
</evidence>
<name>A0A849BW82_9NOCA</name>
<keyword evidence="6 7" id="KW-0503">Monooxygenase</keyword>
<dbReference type="Gene3D" id="1.10.630.10">
    <property type="entry name" value="Cytochrome P450"/>
    <property type="match status" value="1"/>
</dbReference>
<evidence type="ECO:0000313" key="9">
    <source>
        <dbReference type="Proteomes" id="UP000586827"/>
    </source>
</evidence>
<comment type="similarity">
    <text evidence="1 7">Belongs to the cytochrome P450 family.</text>
</comment>
<dbReference type="PRINTS" id="PR00359">
    <property type="entry name" value="BP450"/>
</dbReference>
<evidence type="ECO:0000256" key="1">
    <source>
        <dbReference type="ARBA" id="ARBA00010617"/>
    </source>
</evidence>
<accession>A0A849BW82</accession>
<dbReference type="EMBL" id="JABELX010000001">
    <property type="protein sequence ID" value="NNH68385.1"/>
    <property type="molecule type" value="Genomic_DNA"/>
</dbReference>
<keyword evidence="5 7" id="KW-0408">Iron</keyword>
<keyword evidence="3 7" id="KW-0479">Metal-binding</keyword>
<dbReference type="Proteomes" id="UP000586827">
    <property type="component" value="Unassembled WGS sequence"/>
</dbReference>